<proteinExistence type="predicted"/>
<name>A0ABS4KS12_9CLOT</name>
<evidence type="ECO:0000313" key="2">
    <source>
        <dbReference type="Proteomes" id="UP001519307"/>
    </source>
</evidence>
<sequence length="34" mass="3960">MRIEIYEGLNVVETARANELEPYSYPEFLKACLP</sequence>
<dbReference type="EMBL" id="JAGGLM010000007">
    <property type="protein sequence ID" value="MBP2032808.1"/>
    <property type="molecule type" value="Genomic_DNA"/>
</dbReference>
<keyword evidence="2" id="KW-1185">Reference proteome</keyword>
<dbReference type="Proteomes" id="UP001519307">
    <property type="component" value="Unassembled WGS sequence"/>
</dbReference>
<accession>A0ABS4KS12</accession>
<comment type="caution">
    <text evidence="1">The sequence shown here is derived from an EMBL/GenBank/DDBJ whole genome shotgun (WGS) entry which is preliminary data.</text>
</comment>
<evidence type="ECO:0000313" key="1">
    <source>
        <dbReference type="EMBL" id="MBP2032808.1"/>
    </source>
</evidence>
<organism evidence="1 2">
    <name type="scientific">Clostridium algifaecis</name>
    <dbReference type="NCBI Taxonomy" id="1472040"/>
    <lineage>
        <taxon>Bacteria</taxon>
        <taxon>Bacillati</taxon>
        <taxon>Bacillota</taxon>
        <taxon>Clostridia</taxon>
        <taxon>Eubacteriales</taxon>
        <taxon>Clostridiaceae</taxon>
        <taxon>Clostridium</taxon>
    </lineage>
</organism>
<protein>
    <submittedName>
        <fullName evidence="1">Uncharacterized protein</fullName>
    </submittedName>
</protein>
<reference evidence="1 2" key="1">
    <citation type="submission" date="2021-03" db="EMBL/GenBank/DDBJ databases">
        <title>Genomic Encyclopedia of Type Strains, Phase IV (KMG-IV): sequencing the most valuable type-strain genomes for metagenomic binning, comparative biology and taxonomic classification.</title>
        <authorList>
            <person name="Goeker M."/>
        </authorList>
    </citation>
    <scope>NUCLEOTIDE SEQUENCE [LARGE SCALE GENOMIC DNA]</scope>
    <source>
        <strain evidence="1 2">DSM 28783</strain>
    </source>
</reference>
<gene>
    <name evidence="1" type="ORF">J2Z42_001482</name>
</gene>